<gene>
    <name evidence="2" type="ORF">J057_24455</name>
</gene>
<protein>
    <submittedName>
        <fullName evidence="2">DUF427 domain-containing protein</fullName>
    </submittedName>
</protein>
<dbReference type="InterPro" id="IPR038694">
    <property type="entry name" value="DUF427_sf"/>
</dbReference>
<accession>A0A371CG68</accession>
<sequence length="86" mass="9664">MTGSRCDTAPICSVILTSKPRDWSPHASGMRGNRCNPCCRFKVLPMFRLHKNAAWSYESPLSGVEAIKDHLAFYPDRVTRIETAPL</sequence>
<dbReference type="OrthoDB" id="4565346at2"/>
<dbReference type="InterPro" id="IPR007361">
    <property type="entry name" value="DUF427"/>
</dbReference>
<dbReference type="Proteomes" id="UP000013165">
    <property type="component" value="Unassembled WGS sequence"/>
</dbReference>
<reference evidence="2 3" key="1">
    <citation type="journal article" date="2013" name="Genome Announc.">
        <title>Genome Sequence of the Polycyclic Aromatic Hydrocarbon-Degrading Bacterium Strain Marinobacter nanhaiticus D15-8WT.</title>
        <authorList>
            <person name="Cui Z."/>
            <person name="Gao W."/>
            <person name="Li Q."/>
            <person name="Xu G."/>
            <person name="Zheng L."/>
        </authorList>
    </citation>
    <scope>NUCLEOTIDE SEQUENCE [LARGE SCALE GENOMIC DNA]</scope>
    <source>
        <strain evidence="2 3">D15-8W</strain>
    </source>
</reference>
<comment type="caution">
    <text evidence="2">The sequence shown here is derived from an EMBL/GenBank/DDBJ whole genome shotgun (WGS) entry which is preliminary data.</text>
</comment>
<dbReference type="STRING" id="626887.J057_16140"/>
<evidence type="ECO:0000313" key="3">
    <source>
        <dbReference type="Proteomes" id="UP000013165"/>
    </source>
</evidence>
<feature type="domain" description="DUF427" evidence="1">
    <location>
        <begin position="49"/>
        <end position="76"/>
    </location>
</feature>
<organism evidence="2 3">
    <name type="scientific">Marinobacter nanhaiticus D15-8W</name>
    <dbReference type="NCBI Taxonomy" id="626887"/>
    <lineage>
        <taxon>Bacteria</taxon>
        <taxon>Pseudomonadati</taxon>
        <taxon>Pseudomonadota</taxon>
        <taxon>Gammaproteobacteria</taxon>
        <taxon>Pseudomonadales</taxon>
        <taxon>Marinobacteraceae</taxon>
        <taxon>Marinobacter</taxon>
    </lineage>
</organism>
<evidence type="ECO:0000313" key="2">
    <source>
        <dbReference type="EMBL" id="RDW95415.1"/>
    </source>
</evidence>
<evidence type="ECO:0000259" key="1">
    <source>
        <dbReference type="Pfam" id="PF04248"/>
    </source>
</evidence>
<dbReference type="Pfam" id="PF04248">
    <property type="entry name" value="NTP_transf_9"/>
    <property type="match status" value="1"/>
</dbReference>
<dbReference type="EMBL" id="APLQ01000014">
    <property type="protein sequence ID" value="RDW95415.1"/>
    <property type="molecule type" value="Genomic_DNA"/>
</dbReference>
<dbReference type="Gene3D" id="2.170.150.40">
    <property type="entry name" value="Domain of unknown function (DUF427)"/>
    <property type="match status" value="1"/>
</dbReference>
<name>A0A371CG68_9GAMM</name>
<keyword evidence="3" id="KW-1185">Reference proteome</keyword>
<dbReference type="AlphaFoldDB" id="A0A371CG68"/>
<proteinExistence type="predicted"/>